<evidence type="ECO:0000256" key="4">
    <source>
        <dbReference type="ARBA" id="ARBA00022692"/>
    </source>
</evidence>
<dbReference type="VEuPathDB" id="VectorBase:GPAI017228"/>
<proteinExistence type="inferred from homology"/>
<keyword evidence="6" id="KW-1133">Transmembrane helix</keyword>
<keyword evidence="3 9" id="KW-0813">Transport</keyword>
<evidence type="ECO:0000256" key="5">
    <source>
        <dbReference type="ARBA" id="ARBA00022737"/>
    </source>
</evidence>
<evidence type="ECO:0000256" key="7">
    <source>
        <dbReference type="ARBA" id="ARBA00023136"/>
    </source>
</evidence>
<keyword evidence="7 8" id="KW-0472">Membrane</keyword>
<protein>
    <recommendedName>
        <fullName evidence="12">Mitochondrial uncoupling protein 4</fullName>
    </recommendedName>
</protein>
<dbReference type="GO" id="GO:0016020">
    <property type="term" value="C:membrane"/>
    <property type="evidence" value="ECO:0007669"/>
    <property type="project" value="UniProtKB-SubCell"/>
</dbReference>
<dbReference type="STRING" id="7398.A0A1A9ZJZ2"/>
<comment type="similarity">
    <text evidence="2 9">Belongs to the mitochondrial carrier (TC 2.A.29) family.</text>
</comment>
<evidence type="ECO:0008006" key="12">
    <source>
        <dbReference type="Google" id="ProtNLM"/>
    </source>
</evidence>
<evidence type="ECO:0000256" key="6">
    <source>
        <dbReference type="ARBA" id="ARBA00022989"/>
    </source>
</evidence>
<dbReference type="SUPFAM" id="SSF103506">
    <property type="entry name" value="Mitochondrial carrier"/>
    <property type="match status" value="1"/>
</dbReference>
<dbReference type="PANTHER" id="PTHR45618">
    <property type="entry name" value="MITOCHONDRIAL DICARBOXYLATE CARRIER-RELATED"/>
    <property type="match status" value="1"/>
</dbReference>
<reference evidence="10" key="2">
    <citation type="submission" date="2020-05" db="UniProtKB">
        <authorList>
            <consortium name="EnsemblMetazoa"/>
        </authorList>
    </citation>
    <scope>IDENTIFICATION</scope>
    <source>
        <strain evidence="10">IAEA</strain>
    </source>
</reference>
<feature type="repeat" description="Solcar" evidence="8">
    <location>
        <begin position="25"/>
        <end position="118"/>
    </location>
</feature>
<accession>A0A1A9ZJZ2</accession>
<keyword evidence="5" id="KW-0677">Repeat</keyword>
<evidence type="ECO:0000256" key="2">
    <source>
        <dbReference type="ARBA" id="ARBA00006375"/>
    </source>
</evidence>
<sequence>MVEKKPIVTDTKTPLTENVEKRFIDTMPCTYILSVLAATNAELITYPLDLTKTRLQIQGELAKAQEVKAKYRGMLATAFGIVKEEGPLKLWYGMSSIIYRHTIYSGVRVCTYDYLRTTFGHDNLPVWKSALFGVLSGCLAQWLANPADLVKVQMQMEGKRRLMGEPPRVLSPHHAFVDIYRRGGIVGLWQGSVPSVQRAALINLGKAKLVNIELLCFLHKLGIIYKGSLDCLKQTVSAEGYMGLYKGFVPHWMRLGPWALTFWVSFEQLRSILGGAAF</sequence>
<dbReference type="Pfam" id="PF00153">
    <property type="entry name" value="Mito_carr"/>
    <property type="match status" value="3"/>
</dbReference>
<organism evidence="10 11">
    <name type="scientific">Glossina pallidipes</name>
    <name type="common">Tsetse fly</name>
    <dbReference type="NCBI Taxonomy" id="7398"/>
    <lineage>
        <taxon>Eukaryota</taxon>
        <taxon>Metazoa</taxon>
        <taxon>Ecdysozoa</taxon>
        <taxon>Arthropoda</taxon>
        <taxon>Hexapoda</taxon>
        <taxon>Insecta</taxon>
        <taxon>Pterygota</taxon>
        <taxon>Neoptera</taxon>
        <taxon>Endopterygota</taxon>
        <taxon>Diptera</taxon>
        <taxon>Brachycera</taxon>
        <taxon>Muscomorpha</taxon>
        <taxon>Hippoboscoidea</taxon>
        <taxon>Glossinidae</taxon>
        <taxon>Glossina</taxon>
    </lineage>
</organism>
<reference evidence="11" key="1">
    <citation type="submission" date="2014-03" db="EMBL/GenBank/DDBJ databases">
        <authorList>
            <person name="Aksoy S."/>
            <person name="Warren W."/>
            <person name="Wilson R.K."/>
        </authorList>
    </citation>
    <scope>NUCLEOTIDE SEQUENCE [LARGE SCALE GENOMIC DNA]</scope>
    <source>
        <strain evidence="11">IAEA</strain>
    </source>
</reference>
<dbReference type="Proteomes" id="UP000092445">
    <property type="component" value="Unassembled WGS sequence"/>
</dbReference>
<evidence type="ECO:0000256" key="3">
    <source>
        <dbReference type="ARBA" id="ARBA00022448"/>
    </source>
</evidence>
<feature type="repeat" description="Solcar" evidence="8">
    <location>
        <begin position="128"/>
        <end position="272"/>
    </location>
</feature>
<name>A0A1A9ZJZ2_GLOPL</name>
<keyword evidence="4 8" id="KW-0812">Transmembrane</keyword>
<keyword evidence="11" id="KW-1185">Reference proteome</keyword>
<dbReference type="PROSITE" id="PS50920">
    <property type="entry name" value="SOLCAR"/>
    <property type="match status" value="2"/>
</dbReference>
<evidence type="ECO:0000256" key="9">
    <source>
        <dbReference type="RuleBase" id="RU000488"/>
    </source>
</evidence>
<evidence type="ECO:0000313" key="10">
    <source>
        <dbReference type="EnsemblMetazoa" id="GPAI017228-PA"/>
    </source>
</evidence>
<comment type="subcellular location">
    <subcellularLocation>
        <location evidence="1">Membrane</location>
        <topology evidence="1">Multi-pass membrane protein</topology>
    </subcellularLocation>
</comment>
<dbReference type="EnsemblMetazoa" id="GPAI017228-RA">
    <property type="protein sequence ID" value="GPAI017228-PA"/>
    <property type="gene ID" value="GPAI017228"/>
</dbReference>
<dbReference type="InterPro" id="IPR050391">
    <property type="entry name" value="Mito_Metabolite_Transporter"/>
</dbReference>
<dbReference type="InterPro" id="IPR023395">
    <property type="entry name" value="MCP_dom_sf"/>
</dbReference>
<evidence type="ECO:0000313" key="11">
    <source>
        <dbReference type="Proteomes" id="UP000092445"/>
    </source>
</evidence>
<dbReference type="InterPro" id="IPR018108">
    <property type="entry name" value="MCP_transmembrane"/>
</dbReference>
<evidence type="ECO:0000256" key="8">
    <source>
        <dbReference type="PROSITE-ProRule" id="PRU00282"/>
    </source>
</evidence>
<dbReference type="AlphaFoldDB" id="A0A1A9ZJZ2"/>
<dbReference type="Gene3D" id="1.50.40.10">
    <property type="entry name" value="Mitochondrial carrier domain"/>
    <property type="match status" value="2"/>
</dbReference>
<evidence type="ECO:0000256" key="1">
    <source>
        <dbReference type="ARBA" id="ARBA00004141"/>
    </source>
</evidence>